<dbReference type="PANTHER" id="PTHR42808">
    <property type="entry name" value="HYDROXYSTEROID DEHYDROGENASE-LIKE PROTEIN 2"/>
    <property type="match status" value="1"/>
</dbReference>
<dbReference type="CDD" id="cd05338">
    <property type="entry name" value="DHRS1_HSDL2-like_SDR_c"/>
    <property type="match status" value="1"/>
</dbReference>
<dbReference type="Pfam" id="PF00106">
    <property type="entry name" value="adh_short"/>
    <property type="match status" value="1"/>
</dbReference>
<protein>
    <submittedName>
        <fullName evidence="7">Short chain dehydrogenase</fullName>
    </submittedName>
</protein>
<dbReference type="AlphaFoldDB" id="A0A2Z4FP26"/>
<dbReference type="PANTHER" id="PTHR42808:SF4">
    <property type="entry name" value="SHORT CHAIN DEHYDROGENASE"/>
    <property type="match status" value="1"/>
</dbReference>
<dbReference type="FunFam" id="3.40.50.720:FF:000301">
    <property type="entry name" value="Hydroxysteroid dehydrogenase like 2"/>
    <property type="match status" value="1"/>
</dbReference>
<keyword evidence="8" id="KW-1185">Reference proteome</keyword>
<evidence type="ECO:0000313" key="8">
    <source>
        <dbReference type="Proteomes" id="UP000249799"/>
    </source>
</evidence>
<comment type="similarity">
    <text evidence="2 6">Belongs to the short-chain dehydrogenases/reductases (SDR) family.</text>
</comment>
<dbReference type="Proteomes" id="UP000249799">
    <property type="component" value="Chromosome"/>
</dbReference>
<keyword evidence="4" id="KW-0560">Oxidoreductase</keyword>
<name>A0A2Z4FP26_9DELT</name>
<evidence type="ECO:0000256" key="4">
    <source>
        <dbReference type="ARBA" id="ARBA00023002"/>
    </source>
</evidence>
<evidence type="ECO:0000256" key="1">
    <source>
        <dbReference type="ARBA" id="ARBA00004275"/>
    </source>
</evidence>
<dbReference type="NCBIfam" id="NF006133">
    <property type="entry name" value="PRK08278.1"/>
    <property type="match status" value="1"/>
</dbReference>
<evidence type="ECO:0000256" key="6">
    <source>
        <dbReference type="RuleBase" id="RU000363"/>
    </source>
</evidence>
<keyword evidence="5" id="KW-0576">Peroxisome</keyword>
<dbReference type="GO" id="GO:0016491">
    <property type="term" value="F:oxidoreductase activity"/>
    <property type="evidence" value="ECO:0007669"/>
    <property type="project" value="UniProtKB-KW"/>
</dbReference>
<dbReference type="OrthoDB" id="9810935at2"/>
<dbReference type="InterPro" id="IPR036291">
    <property type="entry name" value="NAD(P)-bd_dom_sf"/>
</dbReference>
<reference evidence="7 8" key="1">
    <citation type="submission" date="2018-06" db="EMBL/GenBank/DDBJ databases">
        <title>Lujinxingia sediminis gen. nov. sp. nov., a new facultative anaerobic member of the class Deltaproteobacteria, and proposal of Lujinxingaceae fam. nov.</title>
        <authorList>
            <person name="Guo L.-Y."/>
            <person name="Li C.-M."/>
            <person name="Wang S."/>
            <person name="Du Z.-J."/>
        </authorList>
    </citation>
    <scope>NUCLEOTIDE SEQUENCE [LARGE SCALE GENOMIC DNA]</scope>
    <source>
        <strain evidence="7 8">FA350</strain>
    </source>
</reference>
<gene>
    <name evidence="7" type="ORF">DN745_14630</name>
</gene>
<proteinExistence type="inferred from homology"/>
<dbReference type="Gene3D" id="3.40.50.720">
    <property type="entry name" value="NAD(P)-binding Rossmann-like Domain"/>
    <property type="match status" value="1"/>
</dbReference>
<evidence type="ECO:0000256" key="3">
    <source>
        <dbReference type="ARBA" id="ARBA00022857"/>
    </source>
</evidence>
<dbReference type="InterPro" id="IPR002347">
    <property type="entry name" value="SDR_fam"/>
</dbReference>
<dbReference type="RefSeq" id="WP_111335982.1">
    <property type="nucleotide sequence ID" value="NZ_CP030032.1"/>
</dbReference>
<dbReference type="PRINTS" id="PR00081">
    <property type="entry name" value="GDHRDH"/>
</dbReference>
<dbReference type="PRINTS" id="PR00080">
    <property type="entry name" value="SDRFAMILY"/>
</dbReference>
<accession>A0A2Z4FP26</accession>
<dbReference type="SUPFAM" id="SSF51735">
    <property type="entry name" value="NAD(P)-binding Rossmann-fold domains"/>
    <property type="match status" value="1"/>
</dbReference>
<sequence>MGNSAKRLEGQVAFITGSTRGIGRDIAIALAKEGCNIVVTGKTDEPHPQLPGTIHTTAADVEAAGAEALPLKLDVRYDDQIESAINQTIDKWGRLDILINNAGAINMKPALQTPPKRFDLMMGINARAAYACSYYALPHMIERNYGHILMASPPIAIDRAPNKAAYALSKLGMTFLAQSLAEEMREHNIGVNAFWPVAAIQTQATIHFNLGTPETWRSPYILSDTVLEIVTREPRTCTGNAFYDEDVLREAGVTDFSKYQIVEGHEPPPLSAMIFDPKFKAE</sequence>
<organism evidence="7 8">
    <name type="scientific">Bradymonas sediminis</name>
    <dbReference type="NCBI Taxonomy" id="1548548"/>
    <lineage>
        <taxon>Bacteria</taxon>
        <taxon>Deltaproteobacteria</taxon>
        <taxon>Bradymonadales</taxon>
        <taxon>Bradymonadaceae</taxon>
        <taxon>Bradymonas</taxon>
    </lineage>
</organism>
<dbReference type="EMBL" id="CP030032">
    <property type="protein sequence ID" value="AWV90495.1"/>
    <property type="molecule type" value="Genomic_DNA"/>
</dbReference>
<evidence type="ECO:0000313" key="7">
    <source>
        <dbReference type="EMBL" id="AWV90495.1"/>
    </source>
</evidence>
<evidence type="ECO:0000256" key="2">
    <source>
        <dbReference type="ARBA" id="ARBA00006484"/>
    </source>
</evidence>
<keyword evidence="3" id="KW-0521">NADP</keyword>
<comment type="subcellular location">
    <subcellularLocation>
        <location evidence="1">Peroxisome</location>
    </subcellularLocation>
</comment>
<dbReference type="KEGG" id="bsed:DN745_14630"/>
<dbReference type="InterPro" id="IPR051935">
    <property type="entry name" value="HSDL2"/>
</dbReference>
<evidence type="ECO:0000256" key="5">
    <source>
        <dbReference type="ARBA" id="ARBA00023140"/>
    </source>
</evidence>